<dbReference type="Proteomes" id="UP000565205">
    <property type="component" value="Unassembled WGS sequence"/>
</dbReference>
<sequence length="431" mass="47064">MSLSGCSHPARFKGPFFAFAFVAAYSSGPGEARAQSAQPIVNTTTPATAPADAWSDWFSGITVQGLANAGATFNPDGPKYNFGNFLSDHANQFNLNQLALTVAKATDPTKAEFQLGFTLEALYGSDARYYHLLGVSDKWISSRYQLIPAQAHIDAHIPLLTKGGMELQAGILQAPMGVEVLDPSVRPFYTLAYTSEYSVPFEHVGAMFRLHVSDHWDVLWGVDTGNQTTFGRHDNNDEAAGYFGASSTGLLGGNLAVNWLSRIGPENAVAVLGPVANSRMRYWNDINAAYTLNPKTTLTAEVNFLHDAGLRAETWSFVTFASYQLNKTWTLNYRGELYRDNTGFFVVNFLNNRAYMEAVAGQSVPYQFAAPTTYGALTLGASYHPDLGHGIRVFQLRPEIRFDRALNGTHAFNDQTDVGAFTLSTDAVIGF</sequence>
<name>A0A850NUI1_9PROT</name>
<organism evidence="1 2">
    <name type="scientific">Endobacter medicaginis</name>
    <dbReference type="NCBI Taxonomy" id="1181271"/>
    <lineage>
        <taxon>Bacteria</taxon>
        <taxon>Pseudomonadati</taxon>
        <taxon>Pseudomonadota</taxon>
        <taxon>Alphaproteobacteria</taxon>
        <taxon>Acetobacterales</taxon>
        <taxon>Acetobacteraceae</taxon>
        <taxon>Endobacter</taxon>
    </lineage>
</organism>
<reference evidence="1 2" key="1">
    <citation type="submission" date="2020-06" db="EMBL/GenBank/DDBJ databases">
        <title>Description of novel acetic acid bacteria.</title>
        <authorList>
            <person name="Sombolestani A."/>
        </authorList>
    </citation>
    <scope>NUCLEOTIDE SEQUENCE [LARGE SCALE GENOMIC DNA]</scope>
    <source>
        <strain evidence="1 2">LMG 26838</strain>
    </source>
</reference>
<dbReference type="Pfam" id="PF07642">
    <property type="entry name" value="BBP2"/>
    <property type="match status" value="1"/>
</dbReference>
<comment type="caution">
    <text evidence="1">The sequence shown here is derived from an EMBL/GenBank/DDBJ whole genome shotgun (WGS) entry which is preliminary data.</text>
</comment>
<dbReference type="EMBL" id="JABXXQ010000055">
    <property type="protein sequence ID" value="NVN29657.1"/>
    <property type="molecule type" value="Genomic_DNA"/>
</dbReference>
<evidence type="ECO:0000313" key="2">
    <source>
        <dbReference type="Proteomes" id="UP000565205"/>
    </source>
</evidence>
<dbReference type="AlphaFoldDB" id="A0A850NUI1"/>
<gene>
    <name evidence="1" type="ORF">HUK83_04805</name>
</gene>
<evidence type="ECO:0000313" key="1">
    <source>
        <dbReference type="EMBL" id="NVN29657.1"/>
    </source>
</evidence>
<dbReference type="InterPro" id="IPR011486">
    <property type="entry name" value="BBP2"/>
</dbReference>
<protein>
    <submittedName>
        <fullName evidence="1">Outer membrane beta-barrel protein</fullName>
    </submittedName>
</protein>
<accession>A0A850NUI1</accession>
<proteinExistence type="predicted"/>